<protein>
    <submittedName>
        <fullName evidence="4">Uncharacterized protein isoform X1</fullName>
    </submittedName>
</protein>
<dbReference type="PROSITE" id="PS00636">
    <property type="entry name" value="DNAJ_1"/>
    <property type="match status" value="1"/>
</dbReference>
<feature type="compositionally biased region" description="Basic residues" evidence="1">
    <location>
        <begin position="725"/>
        <end position="734"/>
    </location>
</feature>
<dbReference type="SMART" id="SM00271">
    <property type="entry name" value="DnaJ"/>
    <property type="match status" value="1"/>
</dbReference>
<feature type="compositionally biased region" description="Polar residues" evidence="1">
    <location>
        <begin position="609"/>
        <end position="633"/>
    </location>
</feature>
<feature type="region of interest" description="Disordered" evidence="1">
    <location>
        <begin position="437"/>
        <end position="463"/>
    </location>
</feature>
<organism evidence="3 4">
    <name type="scientific">Coffea arabica</name>
    <name type="common">Arabian coffee</name>
    <dbReference type="NCBI Taxonomy" id="13443"/>
    <lineage>
        <taxon>Eukaryota</taxon>
        <taxon>Viridiplantae</taxon>
        <taxon>Streptophyta</taxon>
        <taxon>Embryophyta</taxon>
        <taxon>Tracheophyta</taxon>
        <taxon>Spermatophyta</taxon>
        <taxon>Magnoliopsida</taxon>
        <taxon>eudicotyledons</taxon>
        <taxon>Gunneridae</taxon>
        <taxon>Pentapetalae</taxon>
        <taxon>asterids</taxon>
        <taxon>lamiids</taxon>
        <taxon>Gentianales</taxon>
        <taxon>Rubiaceae</taxon>
        <taxon>Ixoroideae</taxon>
        <taxon>Gardenieae complex</taxon>
        <taxon>Bertiereae - Coffeeae clade</taxon>
        <taxon>Coffeeae</taxon>
        <taxon>Coffea</taxon>
    </lineage>
</organism>
<feature type="compositionally biased region" description="Basic residues" evidence="1">
    <location>
        <begin position="70"/>
        <end position="82"/>
    </location>
</feature>
<feature type="region of interest" description="Disordered" evidence="1">
    <location>
        <begin position="1455"/>
        <end position="1487"/>
    </location>
</feature>
<feature type="region of interest" description="Disordered" evidence="1">
    <location>
        <begin position="721"/>
        <end position="837"/>
    </location>
</feature>
<dbReference type="InterPro" id="IPR019734">
    <property type="entry name" value="TPR_rpt"/>
</dbReference>
<feature type="region of interest" description="Disordered" evidence="1">
    <location>
        <begin position="501"/>
        <end position="531"/>
    </location>
</feature>
<evidence type="ECO:0000313" key="3">
    <source>
        <dbReference type="Proteomes" id="UP001652660"/>
    </source>
</evidence>
<evidence type="ECO:0000259" key="2">
    <source>
        <dbReference type="PROSITE" id="PS50076"/>
    </source>
</evidence>
<dbReference type="GeneID" id="113692173"/>
<evidence type="ECO:0000313" key="4">
    <source>
        <dbReference type="RefSeq" id="XP_027066345.1"/>
    </source>
</evidence>
<dbReference type="RefSeq" id="XP_027066345.1">
    <property type="nucleotide sequence ID" value="XM_027210544.2"/>
</dbReference>
<feature type="region of interest" description="Disordered" evidence="1">
    <location>
        <begin position="1305"/>
        <end position="1325"/>
    </location>
</feature>
<dbReference type="Gene3D" id="1.10.287.110">
    <property type="entry name" value="DnaJ domain"/>
    <property type="match status" value="1"/>
</dbReference>
<feature type="region of interest" description="Disordered" evidence="1">
    <location>
        <begin position="1"/>
        <end position="40"/>
    </location>
</feature>
<reference evidence="3" key="1">
    <citation type="journal article" date="2025" name="Foods">
        <title>Unveiling the Microbial Signatures of Arabica Coffee Cherries: Insights into Ripeness Specific Diversity, Functional Traits, and Implications for Quality and Safety.</title>
        <authorList>
            <consortium name="RefSeq"/>
            <person name="Tenea G.N."/>
            <person name="Cifuentes V."/>
            <person name="Reyes P."/>
            <person name="Cevallos-Vallejos M."/>
        </authorList>
    </citation>
    <scope>NUCLEOTIDE SEQUENCE [LARGE SCALE GENOMIC DNA]</scope>
</reference>
<feature type="compositionally biased region" description="Low complexity" evidence="1">
    <location>
        <begin position="15"/>
        <end position="32"/>
    </location>
</feature>
<accession>A0A6P6SJN3</accession>
<reference evidence="4" key="2">
    <citation type="submission" date="2025-08" db="UniProtKB">
        <authorList>
            <consortium name="RefSeq"/>
        </authorList>
    </citation>
    <scope>IDENTIFICATION</scope>
    <source>
        <tissue evidence="4">Leaves</tissue>
    </source>
</reference>
<feature type="compositionally biased region" description="Polar residues" evidence="1">
    <location>
        <begin position="768"/>
        <end position="790"/>
    </location>
</feature>
<dbReference type="Pfam" id="PF00226">
    <property type="entry name" value="DnaJ"/>
    <property type="match status" value="1"/>
</dbReference>
<proteinExistence type="predicted"/>
<dbReference type="InterPro" id="IPR011990">
    <property type="entry name" value="TPR-like_helical_dom_sf"/>
</dbReference>
<dbReference type="PROSITE" id="PS50076">
    <property type="entry name" value="DNAJ_2"/>
    <property type="match status" value="1"/>
</dbReference>
<dbReference type="Proteomes" id="UP001652660">
    <property type="component" value="Chromosome 6c"/>
</dbReference>
<dbReference type="SUPFAM" id="SSF48452">
    <property type="entry name" value="TPR-like"/>
    <property type="match status" value="2"/>
</dbReference>
<name>A0A6P6SJN3_COFAR</name>
<feature type="compositionally biased region" description="Low complexity" evidence="1">
    <location>
        <begin position="867"/>
        <end position="884"/>
    </location>
</feature>
<feature type="region of interest" description="Disordered" evidence="1">
    <location>
        <begin position="609"/>
        <end position="649"/>
    </location>
</feature>
<dbReference type="PRINTS" id="PR00625">
    <property type="entry name" value="JDOMAIN"/>
</dbReference>
<dbReference type="InterPro" id="IPR036869">
    <property type="entry name" value="J_dom_sf"/>
</dbReference>
<dbReference type="InterPro" id="IPR001623">
    <property type="entry name" value="DnaJ_domain"/>
</dbReference>
<feature type="compositionally biased region" description="Low complexity" evidence="1">
    <location>
        <begin position="1455"/>
        <end position="1464"/>
    </location>
</feature>
<feature type="domain" description="J" evidence="2">
    <location>
        <begin position="1344"/>
        <end position="1431"/>
    </location>
</feature>
<dbReference type="Pfam" id="PF14559">
    <property type="entry name" value="TPR_19"/>
    <property type="match status" value="1"/>
</dbReference>
<feature type="region of interest" description="Disordered" evidence="1">
    <location>
        <begin position="864"/>
        <end position="912"/>
    </location>
</feature>
<dbReference type="InterPro" id="IPR018253">
    <property type="entry name" value="DnaJ_domain_CS"/>
</dbReference>
<evidence type="ECO:0000256" key="1">
    <source>
        <dbReference type="SAM" id="MobiDB-lite"/>
    </source>
</evidence>
<sequence length="1487" mass="160701">MSPAAADVSHPVSTSQPFSQNPNPSFPGSNGPCQQQSRCFNFDDKDSGNCDLSFDFSKKGSDLSGQQKPPRIRVPVKKKRGKLTSSENKDFGNALRPDSSSRANEASVSKTSSCDYVFNAGAESGKIGKMRFVFGANCPNVCSSGSNLKNLDEGVVFGANKTPLPSNLSSGNAGSVVGANECSSSSGLSGGNGDSLFGANKRSSISNFDNGNGSFEFGASNDRPDQENRGVMFGGERSSLPPNLNMFEADKISSIAKTYNGSVGSAFGSTESGSTLKSSLGNGNALFGASGSNSAVNMSLGKGNAEFVDISSDLKLNSRSGQGNAVFGANTSESTFSSSGGSGSFFFGASKSNLSSTPNLDQREFSRTAGQSEADESKILDNGSVVFGVEQGELASDSGVKQKSSSNTSSTQSAAIDFGKFSNTGFVFGTDWKVGGKEDRPRFEPGAKQNASKSNAEADKSKVRRRTRKLDFVTLSNKIRDMGNEFQKADVNGVFLFGNSSKEKPSSSGSNSNSHETNRLDGESAESGNASMKFPSDAIMSNFKFVIGSSSSPGSAVYKIPLSKLFDEMKGLNIDNTKGISGTDKVKVVGGNSSFTTGNLFVFQSKGQTSNQTSDSTGKVCNGNIPPQDQTAYDSDLKKTSFSSPNSSSATIHVQQNGFGFEAPPAPKIENKANLGATTTPVGPDACSREFKWNTNESYSFGTNLFSGLGKKLEFSAKSRCLRDKRSKKTRGKSRQPILAKHLTEQDRMSKESSSPNNFESPGCYSPMDSSPYQDTTANARGSSHTSTGTENREENVSGARQGFDINEVDKKSGKQDNVSSKVYCDDKSSATSSAQDGLSAIKRQYRKKYKLKVGDGLNRKTTVQKSDSFSSSVQFSPNASNSSCMGKAQVQSGVAAKPHNKPDGQCAKQDSTEGVMHEECEQWRMRGNQAYKSRDLYKAEEYYTKGINSIKHKNASGFIIEPLLLCYSNRAATRMSLGRMREALEDCKSAAALDPGFLKVKLRAANCHLLLGEFQEAMLYYNSCLESGNDVCLDRRIIIEAADGLQKAQKVYDYMCQAAELLQQRTSDAANSVLTKVGEGLSISCYSEKLLEIKGEALFLLRRYDEVIELCEQTLHTAEKNFSAIELANDDDAQRTNCVSLWRWCLMSKSQFHLGRLEMALDLIEKQEKLTSTSYRPASVNCGSSIPLAAAIRELLQRKKAGNGAFQSGKHAEAVEHYTAAISSSVVSRPFAAICFGNRAAAHQALGLISDAIADCSLAIALDENYLKAVSRRATLHEMIRDYKQAITDLQSLISLLENQSQVKAQSSGKQDGSNESNRKELKQARQRLSLIEDMAKKGTPMDFYLILGIKASDSESDIKKAYRKAALKHHPDKAGQYLVRSDAGDDGAGSLKDIVEKVHEDADRLFKIIGEAYAVLSDPNKRSNYDYEEEIRNSCGSPSDFYSSPYDRGQWSGRNSNFSSSFERSRSGRSWHGTWRSYDNSHSRW</sequence>
<dbReference type="PANTHER" id="PTHR45181">
    <property type="entry name" value="HEAT SHOCK PROTEIN DNAJ WITH TETRATRICOPEPTIDE REPEAT-CONTAINING PROTEIN"/>
    <property type="match status" value="1"/>
</dbReference>
<dbReference type="SUPFAM" id="SSF46565">
    <property type="entry name" value="Chaperone J-domain"/>
    <property type="match status" value="1"/>
</dbReference>
<feature type="region of interest" description="Disordered" evidence="1">
    <location>
        <begin position="355"/>
        <end position="374"/>
    </location>
</feature>
<feature type="region of interest" description="Disordered" evidence="1">
    <location>
        <begin position="58"/>
        <end position="106"/>
    </location>
</feature>
<gene>
    <name evidence="4" type="primary">LOC113692173</name>
</gene>
<dbReference type="PANTHER" id="PTHR45181:SF8">
    <property type="entry name" value="HEAT SHOCK PROTEIN DNAJ WITH TETRATRICOPEPTIDE REPEAT-CONTAINING PROTEIN"/>
    <property type="match status" value="1"/>
</dbReference>
<feature type="compositionally biased region" description="Basic and acidic residues" evidence="1">
    <location>
        <begin position="742"/>
        <end position="751"/>
    </location>
</feature>
<keyword evidence="3" id="KW-1185">Reference proteome</keyword>
<dbReference type="Gene3D" id="1.25.40.10">
    <property type="entry name" value="Tetratricopeptide repeat domain"/>
    <property type="match status" value="2"/>
</dbReference>
<feature type="compositionally biased region" description="Polar residues" evidence="1">
    <location>
        <begin position="1305"/>
        <end position="1317"/>
    </location>
</feature>
<dbReference type="SMART" id="SM00028">
    <property type="entry name" value="TPR"/>
    <property type="match status" value="8"/>
</dbReference>
<dbReference type="OrthoDB" id="10250354at2759"/>
<dbReference type="CDD" id="cd06257">
    <property type="entry name" value="DnaJ"/>
    <property type="match status" value="1"/>
</dbReference>